<gene>
    <name evidence="1" type="ordered locus">Mnod_3207</name>
</gene>
<dbReference type="KEGG" id="mno:Mnod_3207"/>
<dbReference type="AlphaFoldDB" id="B8IJT5"/>
<name>B8IJT5_METNO</name>
<organism evidence="1 2">
    <name type="scientific">Methylobacterium nodulans (strain LMG 21967 / CNCM I-2342 / ORS 2060)</name>
    <dbReference type="NCBI Taxonomy" id="460265"/>
    <lineage>
        <taxon>Bacteria</taxon>
        <taxon>Pseudomonadati</taxon>
        <taxon>Pseudomonadota</taxon>
        <taxon>Alphaproteobacteria</taxon>
        <taxon>Hyphomicrobiales</taxon>
        <taxon>Methylobacteriaceae</taxon>
        <taxon>Methylobacterium</taxon>
    </lineage>
</organism>
<accession>B8IJT5</accession>
<keyword evidence="2" id="KW-1185">Reference proteome</keyword>
<protein>
    <submittedName>
        <fullName evidence="1">Uncharacterized protein</fullName>
    </submittedName>
</protein>
<dbReference type="HOGENOM" id="CLU_3009131_0_0_5"/>
<dbReference type="STRING" id="460265.Mnod_3207"/>
<dbReference type="Proteomes" id="UP000008207">
    <property type="component" value="Chromosome"/>
</dbReference>
<reference evidence="1 2" key="1">
    <citation type="submission" date="2009-01" db="EMBL/GenBank/DDBJ databases">
        <title>Complete sequence of chromosome of Methylobacterium nodulans ORS 2060.</title>
        <authorList>
            <consortium name="US DOE Joint Genome Institute"/>
            <person name="Lucas S."/>
            <person name="Copeland A."/>
            <person name="Lapidus A."/>
            <person name="Glavina del Rio T."/>
            <person name="Dalin E."/>
            <person name="Tice H."/>
            <person name="Bruce D."/>
            <person name="Goodwin L."/>
            <person name="Pitluck S."/>
            <person name="Sims D."/>
            <person name="Brettin T."/>
            <person name="Detter J.C."/>
            <person name="Han C."/>
            <person name="Larimer F."/>
            <person name="Land M."/>
            <person name="Hauser L."/>
            <person name="Kyrpides N."/>
            <person name="Ivanova N."/>
            <person name="Marx C.J."/>
            <person name="Richardson P."/>
        </authorList>
    </citation>
    <scope>NUCLEOTIDE SEQUENCE [LARGE SCALE GENOMIC DNA]</scope>
    <source>
        <strain evidence="2">LMG 21967 / CNCM I-2342 / ORS 2060</strain>
    </source>
</reference>
<evidence type="ECO:0000313" key="2">
    <source>
        <dbReference type="Proteomes" id="UP000008207"/>
    </source>
</evidence>
<evidence type="ECO:0000313" key="1">
    <source>
        <dbReference type="EMBL" id="ACL58133.1"/>
    </source>
</evidence>
<sequence length="56" mass="6071">MVGVFSGFQRLSSGIAFIDAETDELVGIWPSNGGHHDCVIVPTSLEHMKHTRSCTV</sequence>
<proteinExistence type="predicted"/>
<dbReference type="eggNOG" id="COG3391">
    <property type="taxonomic scope" value="Bacteria"/>
</dbReference>
<dbReference type="EMBL" id="CP001349">
    <property type="protein sequence ID" value="ACL58133.1"/>
    <property type="molecule type" value="Genomic_DNA"/>
</dbReference>
<dbReference type="RefSeq" id="WP_015929802.1">
    <property type="nucleotide sequence ID" value="NC_011894.1"/>
</dbReference>